<comment type="caution">
    <text evidence="1">The sequence shown here is derived from an EMBL/GenBank/DDBJ whole genome shotgun (WGS) entry which is preliminary data.</text>
</comment>
<sequence length="83" mass="9340">MQYRIEVTIGLKDGMLDPAAATIKKALEHLGYPTDSLQMQKKFIIDLNEASSDEAYGKVDEMCKRLLANPVIHNYNIVIEESV</sequence>
<evidence type="ECO:0000313" key="1">
    <source>
        <dbReference type="EMBL" id="TKY91087.1"/>
    </source>
</evidence>
<reference evidence="1" key="1">
    <citation type="submission" date="2018-09" db="EMBL/GenBank/DDBJ databases">
        <title>A genomic encyclopedia of anaerobic methanotrophic archaea.</title>
        <authorList>
            <person name="Skennerton C.T."/>
            <person name="Chadwick G.L."/>
            <person name="Laso-Perez R."/>
            <person name="Leu A.O."/>
            <person name="Speth D.R."/>
            <person name="Yu H."/>
            <person name="Morgan-Lang C."/>
            <person name="Hatzenpichler R."/>
            <person name="Goudeau D."/>
            <person name="Malmstrom R."/>
            <person name="Woyke T."/>
            <person name="Hallam S."/>
            <person name="Tyson G.W."/>
            <person name="Wegener G."/>
            <person name="Boetius A."/>
            <person name="Orphan V.J."/>
        </authorList>
    </citation>
    <scope>NUCLEOTIDE SEQUENCE</scope>
    <source>
        <strain evidence="1">CONS3730D10UFb2</strain>
    </source>
</reference>
<dbReference type="EMBL" id="QYBA01000263">
    <property type="protein sequence ID" value="TKY91087.1"/>
    <property type="molecule type" value="Genomic_DNA"/>
</dbReference>
<evidence type="ECO:0000313" key="2">
    <source>
        <dbReference type="Proteomes" id="UP000315423"/>
    </source>
</evidence>
<organism evidence="1 2">
    <name type="scientific">Candidatus Methanomarinus sp</name>
    <dbReference type="NCBI Taxonomy" id="3386244"/>
    <lineage>
        <taxon>Archaea</taxon>
        <taxon>Methanobacteriati</taxon>
        <taxon>Methanobacteriota</taxon>
        <taxon>Stenosarchaea group</taxon>
        <taxon>Methanomicrobia</taxon>
        <taxon>Methanosarcinales</taxon>
        <taxon>ANME-2 cluster</taxon>
        <taxon>Candidatus Methanocomedenaceae</taxon>
        <taxon>Candidatus Methanomarinus</taxon>
    </lineage>
</organism>
<gene>
    <name evidence="1" type="primary">purS</name>
    <name evidence="1" type="ORF">C5S46_07665</name>
</gene>
<accession>A0AC61S938</accession>
<protein>
    <submittedName>
        <fullName evidence="1">Phosphoribosylformylglycinamidine synthase, purS protein</fullName>
    </submittedName>
</protein>
<dbReference type="Proteomes" id="UP000315423">
    <property type="component" value="Unassembled WGS sequence"/>
</dbReference>
<name>A0AC61S938_9EURY</name>
<proteinExistence type="predicted"/>